<evidence type="ECO:0000313" key="2">
    <source>
        <dbReference type="EMBL" id="GLK74695.1"/>
    </source>
</evidence>
<dbReference type="Proteomes" id="UP001143370">
    <property type="component" value="Unassembled WGS sequence"/>
</dbReference>
<evidence type="ECO:0000313" key="3">
    <source>
        <dbReference type="Proteomes" id="UP001143370"/>
    </source>
</evidence>
<feature type="coiled-coil region" evidence="1">
    <location>
        <begin position="52"/>
        <end position="89"/>
    </location>
</feature>
<proteinExistence type="predicted"/>
<keyword evidence="3" id="KW-1185">Reference proteome</keyword>
<comment type="caution">
    <text evidence="2">The sequence shown here is derived from an EMBL/GenBank/DDBJ whole genome shotgun (WGS) entry which is preliminary data.</text>
</comment>
<keyword evidence="1" id="KW-0175">Coiled coil</keyword>
<gene>
    <name evidence="2" type="ORF">GCM10017643_48140</name>
</gene>
<reference evidence="2" key="1">
    <citation type="journal article" date="2014" name="Int. J. Syst. Evol. Microbiol.">
        <title>Complete genome sequence of Corynebacterium casei LMG S-19264T (=DSM 44701T), isolated from a smear-ripened cheese.</title>
        <authorList>
            <consortium name="US DOE Joint Genome Institute (JGI-PGF)"/>
            <person name="Walter F."/>
            <person name="Albersmeier A."/>
            <person name="Kalinowski J."/>
            <person name="Ruckert C."/>
        </authorList>
    </citation>
    <scope>NUCLEOTIDE SEQUENCE</scope>
    <source>
        <strain evidence="2">VKM B-2484</strain>
    </source>
</reference>
<accession>A0A9W6N1Z6</accession>
<dbReference type="RefSeq" id="WP_213368061.1">
    <property type="nucleotide sequence ID" value="NZ_BSFJ01000054.1"/>
</dbReference>
<dbReference type="AlphaFoldDB" id="A0A9W6N1Z6"/>
<organism evidence="2 3">
    <name type="scientific">Ancylobacter dichloromethanicus</name>
    <dbReference type="NCBI Taxonomy" id="518825"/>
    <lineage>
        <taxon>Bacteria</taxon>
        <taxon>Pseudomonadati</taxon>
        <taxon>Pseudomonadota</taxon>
        <taxon>Alphaproteobacteria</taxon>
        <taxon>Hyphomicrobiales</taxon>
        <taxon>Xanthobacteraceae</taxon>
        <taxon>Ancylobacter</taxon>
    </lineage>
</organism>
<evidence type="ECO:0000256" key="1">
    <source>
        <dbReference type="SAM" id="Coils"/>
    </source>
</evidence>
<sequence length="169" mass="19166">MAFGFGEGLNVFSGMVSAAKTVREGIRKLSGEVDQEMRNTLNLQIGDLIDAMQDMRERYSALFDRMRELERENGKLREFEINRENYILEAIGPHSFAYTAKADGAVNKTNPHLCTHCFERKVKSILQFEKHEPHTDMLKCHACGSTAHKNADRGPAVMFAAMPRRGLFE</sequence>
<protein>
    <submittedName>
        <fullName evidence="2">Uncharacterized protein</fullName>
    </submittedName>
</protein>
<dbReference type="EMBL" id="BSFJ01000054">
    <property type="protein sequence ID" value="GLK74695.1"/>
    <property type="molecule type" value="Genomic_DNA"/>
</dbReference>
<reference evidence="2" key="2">
    <citation type="submission" date="2023-01" db="EMBL/GenBank/DDBJ databases">
        <authorList>
            <person name="Sun Q."/>
            <person name="Evtushenko L."/>
        </authorList>
    </citation>
    <scope>NUCLEOTIDE SEQUENCE</scope>
    <source>
        <strain evidence="2">VKM B-2484</strain>
    </source>
</reference>
<name>A0A9W6N1Z6_9HYPH</name>